<keyword evidence="1" id="KW-0378">Hydrolase</keyword>
<reference evidence="3" key="1">
    <citation type="submission" date="2021-02" db="EMBL/GenBank/DDBJ databases">
        <authorList>
            <person name="Nowell W R."/>
        </authorList>
    </citation>
    <scope>NUCLEOTIDE SEQUENCE</scope>
</reference>
<evidence type="ECO:0000313" key="3">
    <source>
        <dbReference type="EMBL" id="CAF3282070.1"/>
    </source>
</evidence>
<feature type="domain" description="Xaa-Pro dipeptidyl-peptidase C-terminal" evidence="2">
    <location>
        <begin position="289"/>
        <end position="517"/>
    </location>
</feature>
<dbReference type="AlphaFoldDB" id="A0A817S3Y9"/>
<organism evidence="3 5">
    <name type="scientific">Rotaria socialis</name>
    <dbReference type="NCBI Taxonomy" id="392032"/>
    <lineage>
        <taxon>Eukaryota</taxon>
        <taxon>Metazoa</taxon>
        <taxon>Spiralia</taxon>
        <taxon>Gnathifera</taxon>
        <taxon>Rotifera</taxon>
        <taxon>Eurotatoria</taxon>
        <taxon>Bdelloidea</taxon>
        <taxon>Philodinida</taxon>
        <taxon>Philodinidae</taxon>
        <taxon>Rotaria</taxon>
    </lineage>
</organism>
<dbReference type="InterPro" id="IPR029058">
    <property type="entry name" value="AB_hydrolase_fold"/>
</dbReference>
<dbReference type="Gene3D" id="1.10.3020.10">
    <property type="entry name" value="alpha-amino acid ester hydrolase ( Helical cap domain)"/>
    <property type="match status" value="1"/>
</dbReference>
<dbReference type="InterPro" id="IPR008979">
    <property type="entry name" value="Galactose-bd-like_sf"/>
</dbReference>
<name>A0A817S3Y9_9BILA</name>
<keyword evidence="6" id="KW-1185">Reference proteome</keyword>
<evidence type="ECO:0000256" key="1">
    <source>
        <dbReference type="ARBA" id="ARBA00022801"/>
    </source>
</evidence>
<accession>A0A817S3Y9</accession>
<evidence type="ECO:0000313" key="6">
    <source>
        <dbReference type="Proteomes" id="UP000663873"/>
    </source>
</evidence>
<dbReference type="SMART" id="SM00939">
    <property type="entry name" value="PepX_C"/>
    <property type="match status" value="1"/>
</dbReference>
<comment type="caution">
    <text evidence="3">The sequence shown here is derived from an EMBL/GenBank/DDBJ whole genome shotgun (WGS) entry which is preliminary data.</text>
</comment>
<dbReference type="InterPro" id="IPR000383">
    <property type="entry name" value="Xaa-Pro-like_dom"/>
</dbReference>
<dbReference type="EMBL" id="CAJOBP010003552">
    <property type="protein sequence ID" value="CAF4409811.1"/>
    <property type="molecule type" value="Genomic_DNA"/>
</dbReference>
<evidence type="ECO:0000313" key="4">
    <source>
        <dbReference type="EMBL" id="CAF4409811.1"/>
    </source>
</evidence>
<dbReference type="OrthoDB" id="10008407at2759"/>
<protein>
    <recommendedName>
        <fullName evidence="2">Xaa-Pro dipeptidyl-peptidase C-terminal domain-containing protein</fullName>
    </recommendedName>
</protein>
<dbReference type="InterPro" id="IPR005674">
    <property type="entry name" value="CocE/Ser_esterase"/>
</dbReference>
<dbReference type="Gene3D" id="2.60.120.260">
    <property type="entry name" value="Galactose-binding domain-like"/>
    <property type="match status" value="1"/>
</dbReference>
<evidence type="ECO:0000259" key="2">
    <source>
        <dbReference type="SMART" id="SM00939"/>
    </source>
</evidence>
<dbReference type="Pfam" id="PF08530">
    <property type="entry name" value="PepX_C"/>
    <property type="match status" value="1"/>
</dbReference>
<dbReference type="Proteomes" id="UP000663825">
    <property type="component" value="Unassembled WGS sequence"/>
</dbReference>
<dbReference type="NCBIfam" id="TIGR00976">
    <property type="entry name" value="CocE_NonD"/>
    <property type="match status" value="2"/>
</dbReference>
<dbReference type="EMBL" id="CAJNXB010002868">
    <property type="protein sequence ID" value="CAF3282070.1"/>
    <property type="molecule type" value="Genomic_DNA"/>
</dbReference>
<dbReference type="InterPro" id="IPR013736">
    <property type="entry name" value="Xaa-Pro_dipept_C"/>
</dbReference>
<dbReference type="Pfam" id="PF02129">
    <property type="entry name" value="Peptidase_S15"/>
    <property type="match status" value="1"/>
</dbReference>
<evidence type="ECO:0000313" key="5">
    <source>
        <dbReference type="Proteomes" id="UP000663825"/>
    </source>
</evidence>
<dbReference type="Proteomes" id="UP000663873">
    <property type="component" value="Unassembled WGS sequence"/>
</dbReference>
<dbReference type="GO" id="GO:0008239">
    <property type="term" value="F:dipeptidyl-peptidase activity"/>
    <property type="evidence" value="ECO:0007669"/>
    <property type="project" value="InterPro"/>
</dbReference>
<dbReference type="Gene3D" id="3.40.50.1820">
    <property type="entry name" value="alpha/beta hydrolase"/>
    <property type="match status" value="1"/>
</dbReference>
<gene>
    <name evidence="3" type="ORF">TIS948_LOCUS16950</name>
    <name evidence="4" type="ORF">UJA718_LOCUS19733</name>
</gene>
<proteinExistence type="predicted"/>
<sequence length="695" mass="80114">MSNPYSFTTEDRWLTMGDGVRLSCTLAVPIPKQTDEKFPILLEYRPYRKDDSFYNYIQPTIHYLVRRGFIVANVDIRGTGSSEGVLIEREYTSQELDDGELVVELLARDPRSNGRVGMHGLSWTAFNSLMMATLRHPPALRAIFAAHGSEDLYKNDIHFMDGILHQDEYILSVDHENALPAPPQYIMDEKWIKERFTARPWIDVYLEHQLDGEFWQKHSIKYAYENFTLPAYLLAGFYDGYKDFAMNIYENARKASSKIKVVVGPFVHAMPDASHRNPGPGYDGKAEMVRWFNHWLKDNDETNDIMDEPDITLFMRTSLTTGAYRYESEWPITRRKIQRMFISSGKKLIEKIGEDTAAMSDIDTLEYRPWVGFEGGEWWGSATIDQRPFDEYCLVYDSDLVDNTIEIAGYVDVSLQVSATAPLAHWFVRLEDVDIDGQVWFVTGAALNGAQRTIPSTFLEPNHPYTIKLQLHFTTWTFFPGHRIRVAISNAMYPAFWPSPFSMNTSLYLDPLTTFIDLPTIPGLLPISAPPPPPFTQKQIEPEYIFSEAFSGGRPSKAEKFDIVSHRTLIFEQLSYELLPNGCFISALMAENFTVSRTDPADQKWTTHARQVYVFDVNGYLSIDDIPIKDEDESVYPNLDLSARRHFELRTDLTFYSDRDYFYVNLKRQLFHPDGTANSSTITFEFNGKHKRQFQ</sequence>
<dbReference type="SUPFAM" id="SSF49785">
    <property type="entry name" value="Galactose-binding domain-like"/>
    <property type="match status" value="1"/>
</dbReference>
<dbReference type="SUPFAM" id="SSF53474">
    <property type="entry name" value="alpha/beta-Hydrolases"/>
    <property type="match status" value="1"/>
</dbReference>